<sequence length="57" mass="6851">MTSTFVKRCKYPIVRLTKYFRNSFRKLVRPYKLGSQLILDNFQFTINVDGKYGVQDR</sequence>
<organism evidence="1">
    <name type="scientific">Anguilla anguilla</name>
    <name type="common">European freshwater eel</name>
    <name type="synonym">Muraena anguilla</name>
    <dbReference type="NCBI Taxonomy" id="7936"/>
    <lineage>
        <taxon>Eukaryota</taxon>
        <taxon>Metazoa</taxon>
        <taxon>Chordata</taxon>
        <taxon>Craniata</taxon>
        <taxon>Vertebrata</taxon>
        <taxon>Euteleostomi</taxon>
        <taxon>Actinopterygii</taxon>
        <taxon>Neopterygii</taxon>
        <taxon>Teleostei</taxon>
        <taxon>Anguilliformes</taxon>
        <taxon>Anguillidae</taxon>
        <taxon>Anguilla</taxon>
    </lineage>
</organism>
<accession>A0A0E9WF90</accession>
<proteinExistence type="predicted"/>
<evidence type="ECO:0000313" key="1">
    <source>
        <dbReference type="EMBL" id="JAH89059.1"/>
    </source>
</evidence>
<dbReference type="AlphaFoldDB" id="A0A0E9WF90"/>
<name>A0A0E9WF90_ANGAN</name>
<dbReference type="EMBL" id="GBXM01019518">
    <property type="protein sequence ID" value="JAH89059.1"/>
    <property type="molecule type" value="Transcribed_RNA"/>
</dbReference>
<protein>
    <submittedName>
        <fullName evidence="1">Uncharacterized protein</fullName>
    </submittedName>
</protein>
<reference evidence="1" key="1">
    <citation type="submission" date="2014-11" db="EMBL/GenBank/DDBJ databases">
        <authorList>
            <person name="Amaro Gonzalez C."/>
        </authorList>
    </citation>
    <scope>NUCLEOTIDE SEQUENCE</scope>
</reference>
<reference evidence="1" key="2">
    <citation type="journal article" date="2015" name="Fish Shellfish Immunol.">
        <title>Early steps in the European eel (Anguilla anguilla)-Vibrio vulnificus interaction in the gills: Role of the RtxA13 toxin.</title>
        <authorList>
            <person name="Callol A."/>
            <person name="Pajuelo D."/>
            <person name="Ebbesson L."/>
            <person name="Teles M."/>
            <person name="MacKenzie S."/>
            <person name="Amaro C."/>
        </authorList>
    </citation>
    <scope>NUCLEOTIDE SEQUENCE</scope>
</reference>